<evidence type="ECO:0000313" key="2">
    <source>
        <dbReference type="Proteomes" id="UP000050277"/>
    </source>
</evidence>
<dbReference type="RefSeq" id="WP_054535649.1">
    <property type="nucleotide sequence ID" value="NZ_LGKP01000025.1"/>
</dbReference>
<dbReference type="InterPro" id="IPR000801">
    <property type="entry name" value="Esterase-like"/>
</dbReference>
<dbReference type="Gene3D" id="3.40.50.1820">
    <property type="entry name" value="alpha/beta hydrolase"/>
    <property type="match status" value="1"/>
</dbReference>
<comment type="caution">
    <text evidence="1">The sequence shown here is derived from an EMBL/GenBank/DDBJ whole genome shotgun (WGS) entry which is preliminary data.</text>
</comment>
<dbReference type="PANTHER" id="PTHR48098">
    <property type="entry name" value="ENTEROCHELIN ESTERASE-RELATED"/>
    <property type="match status" value="1"/>
</dbReference>
<dbReference type="PANTHER" id="PTHR48098:SF3">
    <property type="entry name" value="IRON(III) ENTEROBACTIN ESTERASE"/>
    <property type="match status" value="1"/>
</dbReference>
<dbReference type="Proteomes" id="UP000050277">
    <property type="component" value="Unassembled WGS sequence"/>
</dbReference>
<dbReference type="OrthoDB" id="9775130at2"/>
<dbReference type="STRING" id="70996.SE18_16965"/>
<sequence length="239" mass="27952">MHRSYHRWHSSALGRDMELLLFGHHGAPVLVFPTSMGRFFEFEDRGMTGLLAEHLERGWLQLICVDSVDAESWYCKWAHPSGRIGRHLQYEQYLIGEVVPWLRNFNQNQFLMSLGCSFGAFHAVNLALRHPHLFRRCLGLSGRYNMRSFMDGYSDDQVYFNTPTEYTAHLHDANQLAHLRQLDIILAIGRDDPSYHSNQVLSDNLWNHGVGNALRVWDGWAHDWPYWEQMLPKYIQGHD</sequence>
<dbReference type="InterPro" id="IPR029058">
    <property type="entry name" value="AB_hydrolase_fold"/>
</dbReference>
<proteinExistence type="predicted"/>
<dbReference type="EMBL" id="LGKP01000025">
    <property type="protein sequence ID" value="KPL85352.1"/>
    <property type="molecule type" value="Genomic_DNA"/>
</dbReference>
<dbReference type="AlphaFoldDB" id="A0A0P6XZ98"/>
<dbReference type="SUPFAM" id="SSF53474">
    <property type="entry name" value="alpha/beta-Hydrolases"/>
    <property type="match status" value="1"/>
</dbReference>
<keyword evidence="2" id="KW-1185">Reference proteome</keyword>
<reference evidence="1 2" key="1">
    <citation type="submission" date="2015-07" db="EMBL/GenBank/DDBJ databases">
        <title>Whole genome sequence of Herpetosiphon geysericola DSM 7119.</title>
        <authorList>
            <person name="Hemp J."/>
            <person name="Ward L.M."/>
            <person name="Pace L.A."/>
            <person name="Fischer W.W."/>
        </authorList>
    </citation>
    <scope>NUCLEOTIDE SEQUENCE [LARGE SCALE GENOMIC DNA]</scope>
    <source>
        <strain evidence="1 2">DSM 7119</strain>
    </source>
</reference>
<dbReference type="InterPro" id="IPR050583">
    <property type="entry name" value="Mycobacterial_A85_antigen"/>
</dbReference>
<gene>
    <name evidence="1" type="ORF">SE18_16965</name>
</gene>
<organism evidence="1 2">
    <name type="scientific">Herpetosiphon geysericola</name>
    <dbReference type="NCBI Taxonomy" id="70996"/>
    <lineage>
        <taxon>Bacteria</taxon>
        <taxon>Bacillati</taxon>
        <taxon>Chloroflexota</taxon>
        <taxon>Chloroflexia</taxon>
        <taxon>Herpetosiphonales</taxon>
        <taxon>Herpetosiphonaceae</taxon>
        <taxon>Herpetosiphon</taxon>
    </lineage>
</organism>
<dbReference type="PATRIC" id="fig|70996.4.peg.266"/>
<protein>
    <submittedName>
        <fullName evidence="1">Esterase</fullName>
    </submittedName>
</protein>
<name>A0A0P6XZ98_9CHLR</name>
<evidence type="ECO:0000313" key="1">
    <source>
        <dbReference type="EMBL" id="KPL85352.1"/>
    </source>
</evidence>
<accession>A0A0P6XZ98</accession>
<dbReference type="Pfam" id="PF00756">
    <property type="entry name" value="Esterase"/>
    <property type="match status" value="1"/>
</dbReference>